<keyword evidence="2" id="KW-0472">Membrane</keyword>
<feature type="compositionally biased region" description="Basic and acidic residues" evidence="1">
    <location>
        <begin position="404"/>
        <end position="426"/>
    </location>
</feature>
<feature type="region of interest" description="Disordered" evidence="1">
    <location>
        <begin position="217"/>
        <end position="252"/>
    </location>
</feature>
<dbReference type="EMBL" id="CAID01000017">
    <property type="protein sequence ID" value="CEG00659.1"/>
    <property type="molecule type" value="Genomic_DNA"/>
</dbReference>
<organism evidence="3 4">
    <name type="scientific">Ostreococcus tauri</name>
    <name type="common">Marine green alga</name>
    <dbReference type="NCBI Taxonomy" id="70448"/>
    <lineage>
        <taxon>Eukaryota</taxon>
        <taxon>Viridiplantae</taxon>
        <taxon>Chlorophyta</taxon>
        <taxon>Mamiellophyceae</taxon>
        <taxon>Mamiellales</taxon>
        <taxon>Bathycoccaceae</taxon>
        <taxon>Ostreococcus</taxon>
    </lineage>
</organism>
<name>A0A096P9N4_OSTTA</name>
<proteinExistence type="predicted"/>
<reference evidence="4" key="1">
    <citation type="journal article" date="2006" name="Proc. Natl. Acad. Sci. U.S.A.">
        <title>Genome analysis of the smallest free-living eukaryote Ostreococcus tauri unveils many unique features.</title>
        <authorList>
            <person name="Derelle E."/>
            <person name="Ferraz C."/>
            <person name="Rombauts S."/>
            <person name="Rouze P."/>
            <person name="Worden A.Z."/>
            <person name="Robbens S."/>
            <person name="Partensky F."/>
            <person name="Degroeve S."/>
            <person name="Echeynie S."/>
            <person name="Cooke R."/>
            <person name="Saeys Y."/>
            <person name="Wuyts J."/>
            <person name="Jabbari K."/>
            <person name="Bowler C."/>
            <person name="Panaud O."/>
            <person name="Piegu B."/>
            <person name="Ball S.G."/>
            <person name="Ral J.-P."/>
            <person name="Bouget F.-Y."/>
            <person name="Piganeau G."/>
            <person name="De Baets B."/>
            <person name="Picard A."/>
            <person name="Delseny M."/>
            <person name="Demaille J."/>
            <person name="Van de Peer Y."/>
            <person name="Moreau H."/>
        </authorList>
    </citation>
    <scope>NUCLEOTIDE SEQUENCE [LARGE SCALE GENOMIC DNA]</scope>
    <source>
        <strain evidence="4">OTTH 0595 / CCAP 157/2 / RCC745</strain>
    </source>
</reference>
<protein>
    <submittedName>
        <fullName evidence="3">Unnamed product</fullName>
    </submittedName>
</protein>
<evidence type="ECO:0000313" key="4">
    <source>
        <dbReference type="Proteomes" id="UP000009170"/>
    </source>
</evidence>
<evidence type="ECO:0000256" key="2">
    <source>
        <dbReference type="SAM" id="Phobius"/>
    </source>
</evidence>
<feature type="compositionally biased region" description="Basic and acidic residues" evidence="1">
    <location>
        <begin position="107"/>
        <end position="119"/>
    </location>
</feature>
<dbReference type="RefSeq" id="XP_022840506.1">
    <property type="nucleotide sequence ID" value="XM_022984912.1"/>
</dbReference>
<evidence type="ECO:0000256" key="1">
    <source>
        <dbReference type="SAM" id="MobiDB-lite"/>
    </source>
</evidence>
<accession>A0A096P9N4</accession>
<keyword evidence="4" id="KW-1185">Reference proteome</keyword>
<dbReference type="AlphaFoldDB" id="A0A096P9N4"/>
<sequence>MTPARAVVYARAIASTSTSASRARARRPEARARTWTWTWTSNADGPPTRWTRCARARSSSYGEARATWFDEEEDVERYEDAREREDARGRGRREKRWEEDEDDGDGDGVRARRGYSERRRGSKRGGSAYDASANVLKLAYDALVGISEAFTRALDVLLPTAVPMYVIRGLVAGGWCAFAVLSASRLIYGVVVIGSVLCIAVALGNYRDGGGDRSPGLYEFASDSTRQGRRRREDFDERRRASARERKREASKEREEYDYYEEQYWGDASNPTFDNARAFGETFKTAQDVTEEVRQWGEETIDEFKRAFNVNAGEVTFDEDVADVIFTTNTRNDDHAVVVEVDDLSPREGVNVVQIIDVDALNKDSTTNQTESSAQRSSAAEVSFEDWLGKGASDIEDADVYTTSDRRDRPTSDERDSESASRRDDADAFGDAFRNAFDAFGSSKSENGRNGSARNWLNEFVSGNFYGAFQDDLIPVEWKDDDDDDENPDTPR</sequence>
<keyword evidence="2" id="KW-0812">Transmembrane</keyword>
<feature type="region of interest" description="Disordered" evidence="1">
    <location>
        <begin position="395"/>
        <end position="427"/>
    </location>
</feature>
<feature type="region of interest" description="Disordered" evidence="1">
    <location>
        <begin position="79"/>
        <end position="127"/>
    </location>
</feature>
<feature type="compositionally biased region" description="Basic and acidic residues" evidence="1">
    <location>
        <begin position="79"/>
        <end position="89"/>
    </location>
</feature>
<dbReference type="Proteomes" id="UP000009170">
    <property type="component" value="Unassembled WGS sequence"/>
</dbReference>
<keyword evidence="2" id="KW-1133">Transmembrane helix</keyword>
<dbReference type="InParanoid" id="A0A096P9N4"/>
<feature type="transmembrane region" description="Helical" evidence="2">
    <location>
        <begin position="186"/>
        <end position="206"/>
    </location>
</feature>
<gene>
    <name evidence="3" type="ORF">OT_ostta17g02400</name>
</gene>
<comment type="caution">
    <text evidence="3">The sequence shown here is derived from an EMBL/GenBank/DDBJ whole genome shotgun (WGS) entry which is preliminary data.</text>
</comment>
<dbReference type="KEGG" id="ota:OT_ostta17g02400"/>
<reference evidence="3 4" key="2">
    <citation type="journal article" date="2014" name="BMC Genomics">
        <title>An improved genome of the model marine alga Ostreococcus tauri unfolds by assessing Illumina de novo assemblies.</title>
        <authorList>
            <person name="Blanc-Mathieu R."/>
            <person name="Verhelst B."/>
            <person name="Derelle E."/>
            <person name="Rombauts S."/>
            <person name="Bouget F.Y."/>
            <person name="Carre I."/>
            <person name="Chateau A."/>
            <person name="Eyre-Walker A."/>
            <person name="Grimsley N."/>
            <person name="Moreau H."/>
            <person name="Piegu B."/>
            <person name="Rivals E."/>
            <person name="Schackwitz W."/>
            <person name="Van de Peer Y."/>
            <person name="Piganeau G."/>
        </authorList>
    </citation>
    <scope>NUCLEOTIDE SEQUENCE [LARGE SCALE GENOMIC DNA]</scope>
    <source>
        <strain evidence="4">OTTH 0595 / CCAP 157/2 / RCC745</strain>
    </source>
</reference>
<evidence type="ECO:0000313" key="3">
    <source>
        <dbReference type="EMBL" id="CEG00659.1"/>
    </source>
</evidence>
<dbReference type="OrthoDB" id="10632809at2759"/>
<dbReference type="GeneID" id="9831253"/>
<feature type="transmembrane region" description="Helical" evidence="2">
    <location>
        <begin position="156"/>
        <end position="180"/>
    </location>
</feature>
<feature type="compositionally biased region" description="Basic and acidic residues" evidence="1">
    <location>
        <begin position="231"/>
        <end position="252"/>
    </location>
</feature>